<dbReference type="EMBL" id="LR796859">
    <property type="protein sequence ID" value="CAB4170831.1"/>
    <property type="molecule type" value="Genomic_DNA"/>
</dbReference>
<name>A0A6J5PNC7_9CAUD</name>
<dbReference type="EMBL" id="LR796625">
    <property type="protein sequence ID" value="CAB4154917.1"/>
    <property type="molecule type" value="Genomic_DNA"/>
</dbReference>
<reference evidence="2" key="1">
    <citation type="submission" date="2020-05" db="EMBL/GenBank/DDBJ databases">
        <authorList>
            <person name="Chiriac C."/>
            <person name="Salcher M."/>
            <person name="Ghai R."/>
            <person name="Kavagutti S V."/>
        </authorList>
    </citation>
    <scope>NUCLEOTIDE SEQUENCE</scope>
</reference>
<evidence type="ECO:0000313" key="3">
    <source>
        <dbReference type="EMBL" id="CAB4198406.1"/>
    </source>
</evidence>
<gene>
    <name evidence="3" type="ORF">UFOVP1307_81</name>
    <name evidence="1" type="ORF">UFOVP651_42</name>
    <name evidence="2" type="ORF">UFOVP902_121</name>
</gene>
<evidence type="ECO:0000313" key="1">
    <source>
        <dbReference type="EMBL" id="CAB4154917.1"/>
    </source>
</evidence>
<dbReference type="EMBL" id="LR797270">
    <property type="protein sequence ID" value="CAB4198406.1"/>
    <property type="molecule type" value="Genomic_DNA"/>
</dbReference>
<sequence>MKKEAKVEYGIQIVKPWSPEMYNHNELVADLVRNEIESRLIAEIYVLQEMIESDDEDIETEVLDLDWDQVPHSLRELQLAVTCYGFGDGRYGYTVGEVMDQVYEELDNAPLYRLNEMVDELDIKLEKGFVGFN</sequence>
<protein>
    <submittedName>
        <fullName evidence="2">Uncharacterized protein</fullName>
    </submittedName>
</protein>
<accession>A0A6J5PNC7</accession>
<evidence type="ECO:0000313" key="2">
    <source>
        <dbReference type="EMBL" id="CAB4170831.1"/>
    </source>
</evidence>
<proteinExistence type="predicted"/>
<organism evidence="2">
    <name type="scientific">uncultured Caudovirales phage</name>
    <dbReference type="NCBI Taxonomy" id="2100421"/>
    <lineage>
        <taxon>Viruses</taxon>
        <taxon>Duplodnaviria</taxon>
        <taxon>Heunggongvirae</taxon>
        <taxon>Uroviricota</taxon>
        <taxon>Caudoviricetes</taxon>
        <taxon>Peduoviridae</taxon>
        <taxon>Maltschvirus</taxon>
        <taxon>Maltschvirus maltsch</taxon>
    </lineage>
</organism>